<protein>
    <recommendedName>
        <fullName evidence="3">Neurotransmitter-gated ion-channel ligand-binding domain-containing protein</fullName>
    </recommendedName>
</protein>
<dbReference type="GO" id="GO:0005230">
    <property type="term" value="F:extracellular ligand-gated monoatomic ion channel activity"/>
    <property type="evidence" value="ECO:0007669"/>
    <property type="project" value="InterPro"/>
</dbReference>
<dbReference type="InterPro" id="IPR018000">
    <property type="entry name" value="Neurotransmitter_ion_chnl_CS"/>
</dbReference>
<evidence type="ECO:0000313" key="5">
    <source>
        <dbReference type="Proteomes" id="UP000015104"/>
    </source>
</evidence>
<evidence type="ECO:0000256" key="2">
    <source>
        <dbReference type="ARBA" id="ARBA00023136"/>
    </source>
</evidence>
<comment type="subcellular location">
    <subcellularLocation>
        <location evidence="1">Membrane</location>
        <topology evidence="1">Multi-pass membrane protein</topology>
    </subcellularLocation>
</comment>
<dbReference type="STRING" id="32264.T1KZ16"/>
<organism evidence="4 5">
    <name type="scientific">Tetranychus urticae</name>
    <name type="common">Two-spotted spider mite</name>
    <dbReference type="NCBI Taxonomy" id="32264"/>
    <lineage>
        <taxon>Eukaryota</taxon>
        <taxon>Metazoa</taxon>
        <taxon>Ecdysozoa</taxon>
        <taxon>Arthropoda</taxon>
        <taxon>Chelicerata</taxon>
        <taxon>Arachnida</taxon>
        <taxon>Acari</taxon>
        <taxon>Acariformes</taxon>
        <taxon>Trombidiformes</taxon>
        <taxon>Prostigmata</taxon>
        <taxon>Eleutherengona</taxon>
        <taxon>Raphignathae</taxon>
        <taxon>Tetranychoidea</taxon>
        <taxon>Tetranychidae</taxon>
        <taxon>Tetranychus</taxon>
    </lineage>
</organism>
<evidence type="ECO:0000259" key="3">
    <source>
        <dbReference type="Pfam" id="PF02931"/>
    </source>
</evidence>
<dbReference type="eggNOG" id="KOG3645">
    <property type="taxonomic scope" value="Eukaryota"/>
</dbReference>
<sequence>MNRRFLNADGNFEPTLITKALVHYTGEVVWEPPALYKVTCQIDVEWFPFDVQSCLMKFGSWTYDGHEVVLNIYRNAFESRSHKTSLKNEFSDNQTLCEKLLKLSNPIPK</sequence>
<dbReference type="PANTHER" id="PTHR18945">
    <property type="entry name" value="NEUROTRANSMITTER GATED ION CHANNEL"/>
    <property type="match status" value="1"/>
</dbReference>
<dbReference type="InterPro" id="IPR006201">
    <property type="entry name" value="Neur_channel"/>
</dbReference>
<dbReference type="InterPro" id="IPR006202">
    <property type="entry name" value="Neur_chan_lig-bd"/>
</dbReference>
<accession>T1KZ16</accession>
<reference evidence="5" key="1">
    <citation type="submission" date="2011-08" db="EMBL/GenBank/DDBJ databases">
        <authorList>
            <person name="Rombauts S."/>
        </authorList>
    </citation>
    <scope>NUCLEOTIDE SEQUENCE</scope>
    <source>
        <strain evidence="5">London</strain>
    </source>
</reference>
<evidence type="ECO:0000256" key="1">
    <source>
        <dbReference type="ARBA" id="ARBA00004141"/>
    </source>
</evidence>
<reference evidence="4" key="2">
    <citation type="submission" date="2015-06" db="UniProtKB">
        <authorList>
            <consortium name="EnsemblMetazoa"/>
        </authorList>
    </citation>
    <scope>IDENTIFICATION</scope>
</reference>
<proteinExistence type="predicted"/>
<feature type="domain" description="Neurotransmitter-gated ion-channel ligand-binding" evidence="3">
    <location>
        <begin position="7"/>
        <end position="94"/>
    </location>
</feature>
<dbReference type="GO" id="GO:0016020">
    <property type="term" value="C:membrane"/>
    <property type="evidence" value="ECO:0007669"/>
    <property type="project" value="UniProtKB-SubCell"/>
</dbReference>
<dbReference type="Proteomes" id="UP000015104">
    <property type="component" value="Unassembled WGS sequence"/>
</dbReference>
<keyword evidence="5" id="KW-1185">Reference proteome</keyword>
<dbReference type="HOGENOM" id="CLU_2187231_0_0_1"/>
<evidence type="ECO:0000313" key="4">
    <source>
        <dbReference type="EnsemblMetazoa" id="tetur289g00010.1"/>
    </source>
</evidence>
<dbReference type="GO" id="GO:0004888">
    <property type="term" value="F:transmembrane signaling receptor activity"/>
    <property type="evidence" value="ECO:0007669"/>
    <property type="project" value="InterPro"/>
</dbReference>
<dbReference type="EnsemblMetazoa" id="tetur289g00010.1">
    <property type="protein sequence ID" value="tetur289g00010.1"/>
    <property type="gene ID" value="tetur289g00010"/>
</dbReference>
<dbReference type="EMBL" id="CAEY01000733">
    <property type="status" value="NOT_ANNOTATED_CDS"/>
    <property type="molecule type" value="Genomic_DNA"/>
</dbReference>
<dbReference type="InterPro" id="IPR036734">
    <property type="entry name" value="Neur_chan_lig-bd_sf"/>
</dbReference>
<dbReference type="PROSITE" id="PS00236">
    <property type="entry name" value="NEUROTR_ION_CHANNEL"/>
    <property type="match status" value="1"/>
</dbReference>
<keyword evidence="2" id="KW-0472">Membrane</keyword>
<dbReference type="SUPFAM" id="SSF63712">
    <property type="entry name" value="Nicotinic receptor ligand binding domain-like"/>
    <property type="match status" value="1"/>
</dbReference>
<name>T1KZ16_TETUR</name>
<dbReference type="AlphaFoldDB" id="T1KZ16"/>
<dbReference type="Pfam" id="PF02931">
    <property type="entry name" value="Neur_chan_LBD"/>
    <property type="match status" value="1"/>
</dbReference>
<dbReference type="Gene3D" id="2.70.170.10">
    <property type="entry name" value="Neurotransmitter-gated ion-channel ligand-binding domain"/>
    <property type="match status" value="1"/>
</dbReference>